<dbReference type="HOGENOM" id="CLU_033082_3_2_1"/>
<dbReference type="Gene3D" id="3.30.710.10">
    <property type="entry name" value="Potassium Channel Kv1.1, Chain A"/>
    <property type="match status" value="1"/>
</dbReference>
<feature type="domain" description="BTB" evidence="2">
    <location>
        <begin position="38"/>
        <end position="106"/>
    </location>
</feature>
<reference evidence="4" key="1">
    <citation type="journal article" date="2014" name="Proc. Natl. Acad. Sci. U.S.A.">
        <title>Extensive sampling of basidiomycete genomes demonstrates inadequacy of the white-rot/brown-rot paradigm for wood decay fungi.</title>
        <authorList>
            <person name="Riley R."/>
            <person name="Salamov A.A."/>
            <person name="Brown D.W."/>
            <person name="Nagy L.G."/>
            <person name="Floudas D."/>
            <person name="Held B.W."/>
            <person name="Levasseur A."/>
            <person name="Lombard V."/>
            <person name="Morin E."/>
            <person name="Otillar R."/>
            <person name="Lindquist E.A."/>
            <person name="Sun H."/>
            <person name="LaButti K.M."/>
            <person name="Schmutz J."/>
            <person name="Jabbour D."/>
            <person name="Luo H."/>
            <person name="Baker S.E."/>
            <person name="Pisabarro A.G."/>
            <person name="Walton J.D."/>
            <person name="Blanchette R.A."/>
            <person name="Henrissat B."/>
            <person name="Martin F."/>
            <person name="Cullen D."/>
            <person name="Hibbett D.S."/>
            <person name="Grigoriev I.V."/>
        </authorList>
    </citation>
    <scope>NUCLEOTIDE SEQUENCE [LARGE SCALE GENOMIC DNA]</scope>
    <source>
        <strain evidence="4">CBS 339.88</strain>
    </source>
</reference>
<evidence type="ECO:0000256" key="1">
    <source>
        <dbReference type="SAM" id="MobiDB-lite"/>
    </source>
</evidence>
<protein>
    <recommendedName>
        <fullName evidence="2">BTB domain-containing protein</fullName>
    </recommendedName>
</protein>
<dbReference type="AlphaFoldDB" id="A0A067T2N6"/>
<organism evidence="3 4">
    <name type="scientific">Galerina marginata (strain CBS 339.88)</name>
    <dbReference type="NCBI Taxonomy" id="685588"/>
    <lineage>
        <taxon>Eukaryota</taxon>
        <taxon>Fungi</taxon>
        <taxon>Dikarya</taxon>
        <taxon>Basidiomycota</taxon>
        <taxon>Agaricomycotina</taxon>
        <taxon>Agaricomycetes</taxon>
        <taxon>Agaricomycetidae</taxon>
        <taxon>Agaricales</taxon>
        <taxon>Agaricineae</taxon>
        <taxon>Strophariaceae</taxon>
        <taxon>Galerina</taxon>
    </lineage>
</organism>
<keyword evidence="4" id="KW-1185">Reference proteome</keyword>
<dbReference type="SUPFAM" id="SSF54695">
    <property type="entry name" value="POZ domain"/>
    <property type="match status" value="1"/>
</dbReference>
<sequence>MSMNPQPAKRPRIDDGGMGQHEGDSVVTQHPRFWFDDGNIILQAGSTQFKVHRSILANKSQIFKDMFSLPQPVCSSRADPYAQSCPIVVLYDPPKDIENLLSLLYDTLKVHSFREGITISVLDTMLRLGRKYRFQYLRAEAVHCLETEFPATLDDWDIRTPFKYIKEEDTTLFAALYLAHEHSIKSILPSIYLSFGVQYINNHIQKSLSLPEKRHVLKTNEPLSFFLGREKLFSATSKVILKFQEEIPSLDCDYETCISVAQRLVRRFLRDGIDNVFNFVFSHDFTANLKDELCPDCNQIRARHLDGARGKLWDALPKYFGLHTVVWDASSDSSDDTDEDENSGGNE</sequence>
<dbReference type="SMART" id="SM00225">
    <property type="entry name" value="BTB"/>
    <property type="match status" value="1"/>
</dbReference>
<gene>
    <name evidence="3" type="ORF">GALMADRAFT_138537</name>
</gene>
<dbReference type="Pfam" id="PF00651">
    <property type="entry name" value="BTB"/>
    <property type="match status" value="1"/>
</dbReference>
<dbReference type="PROSITE" id="PS50097">
    <property type="entry name" value="BTB"/>
    <property type="match status" value="1"/>
</dbReference>
<dbReference type="InterPro" id="IPR000210">
    <property type="entry name" value="BTB/POZ_dom"/>
</dbReference>
<evidence type="ECO:0000259" key="2">
    <source>
        <dbReference type="PROSITE" id="PS50097"/>
    </source>
</evidence>
<dbReference type="STRING" id="685588.A0A067T2N6"/>
<dbReference type="InterPro" id="IPR011333">
    <property type="entry name" value="SKP1/BTB/POZ_sf"/>
</dbReference>
<dbReference type="Proteomes" id="UP000027222">
    <property type="component" value="Unassembled WGS sequence"/>
</dbReference>
<dbReference type="OrthoDB" id="3204157at2759"/>
<accession>A0A067T2N6</accession>
<dbReference type="EMBL" id="KL142376">
    <property type="protein sequence ID" value="KDR77425.1"/>
    <property type="molecule type" value="Genomic_DNA"/>
</dbReference>
<proteinExistence type="predicted"/>
<feature type="region of interest" description="Disordered" evidence="1">
    <location>
        <begin position="1"/>
        <end position="23"/>
    </location>
</feature>
<name>A0A067T2N6_GALM3</name>
<evidence type="ECO:0000313" key="3">
    <source>
        <dbReference type="EMBL" id="KDR77425.1"/>
    </source>
</evidence>
<evidence type="ECO:0000313" key="4">
    <source>
        <dbReference type="Proteomes" id="UP000027222"/>
    </source>
</evidence>